<dbReference type="PANTHER" id="PTHR11802">
    <property type="entry name" value="SERINE PROTEASE FAMILY S10 SERINE CARBOXYPEPTIDASE"/>
    <property type="match status" value="1"/>
</dbReference>
<dbReference type="Proteomes" id="UP000245207">
    <property type="component" value="Unassembled WGS sequence"/>
</dbReference>
<evidence type="ECO:0000256" key="10">
    <source>
        <dbReference type="SAM" id="Phobius"/>
    </source>
</evidence>
<keyword evidence="9" id="KW-0325">Glycoprotein</keyword>
<feature type="transmembrane region" description="Helical" evidence="10">
    <location>
        <begin position="56"/>
        <end position="83"/>
    </location>
</feature>
<dbReference type="Pfam" id="PF00450">
    <property type="entry name" value="Peptidase_S10"/>
    <property type="match status" value="1"/>
</dbReference>
<keyword evidence="10" id="KW-1133">Transmembrane helix</keyword>
<dbReference type="OrthoDB" id="443318at2759"/>
<evidence type="ECO:0000256" key="9">
    <source>
        <dbReference type="ARBA" id="ARBA00023180"/>
    </source>
</evidence>
<dbReference type="GO" id="GO:0005576">
    <property type="term" value="C:extracellular region"/>
    <property type="evidence" value="ECO:0007669"/>
    <property type="project" value="UniProtKB-SubCell"/>
</dbReference>
<sequence>MTNHLLKHTIFSSSAATTSSSAATICRNHWVWWFQLSVVLVVDLVVLVVDRGGFGGLFAVSMVVALMNASMINLVTVLCLLATEAVRASYGPLNQGTALLNFRRARYVANVAPVPVSEKFIQQHYLDDGISNNEVKKNVEDDHLLKNGLPGQPENAGIFKQYAGSIIVNESSGRSLFYYFVEASCNSSTKPLILWLNGGPGCSSLGMGAFTEVGPFGVYPDGKTLYARQFSWNRVGNILFIESPVGVGFSYSNTTEDYLSSGDKMTAEDMYNFLRKWFERYPVFKGRDFFMTGEDYAGYYVPELADIILRDLKGSRDSNPMMNLKGIMIGNGLLDDVSDTRGAIDFAWSHALASDETRDEFLQGCASGSRYEDEACSKAYASLLNGIGDINFFNIYSPSCEPAFMNVTGGPCDILYVVSYLNQPEVQVAMNANTTRLPYPWAPCSGQFSQQWKDSPSSVIPIYKRMIDHGLRILLYSGDVDACVPFTSSKYAIAAMDLQIIQPWQEWTMPDVVKPAGYKIVYDGLTYATVRGAGHEVSQSHPDKLYALLNSFLQ</sequence>
<dbReference type="PRINTS" id="PR00724">
    <property type="entry name" value="CRBOXYPTASEC"/>
</dbReference>
<evidence type="ECO:0000256" key="5">
    <source>
        <dbReference type="ARBA" id="ARBA00022670"/>
    </source>
</evidence>
<evidence type="ECO:0000313" key="12">
    <source>
        <dbReference type="Proteomes" id="UP000245207"/>
    </source>
</evidence>
<dbReference type="InterPro" id="IPR001563">
    <property type="entry name" value="Peptidase_S10"/>
</dbReference>
<keyword evidence="10" id="KW-0812">Transmembrane</keyword>
<dbReference type="InterPro" id="IPR029058">
    <property type="entry name" value="AB_hydrolase_fold"/>
</dbReference>
<evidence type="ECO:0000256" key="6">
    <source>
        <dbReference type="ARBA" id="ARBA00022729"/>
    </source>
</evidence>
<accession>A0A2U1QFL7</accession>
<dbReference type="EMBL" id="PKPP01000159">
    <property type="protein sequence ID" value="PWA96790.1"/>
    <property type="molecule type" value="Genomic_DNA"/>
</dbReference>
<dbReference type="Gene3D" id="3.40.50.11320">
    <property type="match status" value="1"/>
</dbReference>
<feature type="transmembrane region" description="Helical" evidence="10">
    <location>
        <begin position="32"/>
        <end position="49"/>
    </location>
</feature>
<reference evidence="11 12" key="1">
    <citation type="journal article" date="2018" name="Mol. Plant">
        <title>The genome of Artemisia annua provides insight into the evolution of Asteraceae family and artemisinin biosynthesis.</title>
        <authorList>
            <person name="Shen Q."/>
            <person name="Zhang L."/>
            <person name="Liao Z."/>
            <person name="Wang S."/>
            <person name="Yan T."/>
            <person name="Shi P."/>
            <person name="Liu M."/>
            <person name="Fu X."/>
            <person name="Pan Q."/>
            <person name="Wang Y."/>
            <person name="Lv Z."/>
            <person name="Lu X."/>
            <person name="Zhang F."/>
            <person name="Jiang W."/>
            <person name="Ma Y."/>
            <person name="Chen M."/>
            <person name="Hao X."/>
            <person name="Li L."/>
            <person name="Tang Y."/>
            <person name="Lv G."/>
            <person name="Zhou Y."/>
            <person name="Sun X."/>
            <person name="Brodelius P.E."/>
            <person name="Rose J.K.C."/>
            <person name="Tang K."/>
        </authorList>
    </citation>
    <scope>NUCLEOTIDE SEQUENCE [LARGE SCALE GENOMIC DNA]</scope>
    <source>
        <strain evidence="12">cv. Huhao1</strain>
        <tissue evidence="11">Leaf</tissue>
    </source>
</reference>
<keyword evidence="12" id="KW-1185">Reference proteome</keyword>
<dbReference type="SUPFAM" id="SSF53474">
    <property type="entry name" value="alpha/beta-Hydrolases"/>
    <property type="match status" value="1"/>
</dbReference>
<dbReference type="FunFam" id="3.40.50.11320:FF:000002">
    <property type="entry name" value="Carboxypeptidase"/>
    <property type="match status" value="1"/>
</dbReference>
<dbReference type="PANTHER" id="PTHR11802:SF78">
    <property type="entry name" value="CARBOXYPEPTIDASE"/>
    <property type="match status" value="1"/>
</dbReference>
<gene>
    <name evidence="11" type="ORF">CTI12_AA035800</name>
</gene>
<comment type="subcellular location">
    <subcellularLocation>
        <location evidence="1">Secreted</location>
    </subcellularLocation>
</comment>
<keyword evidence="8" id="KW-1015">Disulfide bond</keyword>
<evidence type="ECO:0000313" key="11">
    <source>
        <dbReference type="EMBL" id="PWA96790.1"/>
    </source>
</evidence>
<organism evidence="11 12">
    <name type="scientific">Artemisia annua</name>
    <name type="common">Sweet wormwood</name>
    <dbReference type="NCBI Taxonomy" id="35608"/>
    <lineage>
        <taxon>Eukaryota</taxon>
        <taxon>Viridiplantae</taxon>
        <taxon>Streptophyta</taxon>
        <taxon>Embryophyta</taxon>
        <taxon>Tracheophyta</taxon>
        <taxon>Spermatophyta</taxon>
        <taxon>Magnoliopsida</taxon>
        <taxon>eudicotyledons</taxon>
        <taxon>Gunneridae</taxon>
        <taxon>Pentapetalae</taxon>
        <taxon>asterids</taxon>
        <taxon>campanulids</taxon>
        <taxon>Asterales</taxon>
        <taxon>Asteraceae</taxon>
        <taxon>Asteroideae</taxon>
        <taxon>Anthemideae</taxon>
        <taxon>Artemisiinae</taxon>
        <taxon>Artemisia</taxon>
    </lineage>
</organism>
<evidence type="ECO:0000256" key="2">
    <source>
        <dbReference type="ARBA" id="ARBA00009431"/>
    </source>
</evidence>
<evidence type="ECO:0000256" key="1">
    <source>
        <dbReference type="ARBA" id="ARBA00004613"/>
    </source>
</evidence>
<evidence type="ECO:0000256" key="3">
    <source>
        <dbReference type="ARBA" id="ARBA00022525"/>
    </source>
</evidence>
<dbReference type="GO" id="GO:0006508">
    <property type="term" value="P:proteolysis"/>
    <property type="evidence" value="ECO:0007669"/>
    <property type="project" value="UniProtKB-KW"/>
</dbReference>
<evidence type="ECO:0000256" key="7">
    <source>
        <dbReference type="ARBA" id="ARBA00022801"/>
    </source>
</evidence>
<keyword evidence="10" id="KW-0472">Membrane</keyword>
<dbReference type="AlphaFoldDB" id="A0A2U1QFL7"/>
<keyword evidence="6" id="KW-0732">Signal</keyword>
<name>A0A2U1QFL7_ARTAN</name>
<protein>
    <submittedName>
        <fullName evidence="11">Peptidase S10, serine carboxypeptidase, Alpha/Beta hydrolase fold protein</fullName>
    </submittedName>
</protein>
<evidence type="ECO:0000256" key="4">
    <source>
        <dbReference type="ARBA" id="ARBA00022645"/>
    </source>
</evidence>
<comment type="similarity">
    <text evidence="2">Belongs to the peptidase S10 family.</text>
</comment>
<dbReference type="Gene3D" id="3.40.50.1820">
    <property type="entry name" value="alpha/beta hydrolase"/>
    <property type="match status" value="1"/>
</dbReference>
<dbReference type="Gene3D" id="6.10.250.940">
    <property type="match status" value="1"/>
</dbReference>
<keyword evidence="7 11" id="KW-0378">Hydrolase</keyword>
<keyword evidence="4 11" id="KW-0121">Carboxypeptidase</keyword>
<evidence type="ECO:0000256" key="8">
    <source>
        <dbReference type="ARBA" id="ARBA00023157"/>
    </source>
</evidence>
<proteinExistence type="inferred from homology"/>
<keyword evidence="3" id="KW-0964">Secreted</keyword>
<dbReference type="GO" id="GO:0004185">
    <property type="term" value="F:serine-type carboxypeptidase activity"/>
    <property type="evidence" value="ECO:0007669"/>
    <property type="project" value="InterPro"/>
</dbReference>
<keyword evidence="5" id="KW-0645">Protease</keyword>
<comment type="caution">
    <text evidence="11">The sequence shown here is derived from an EMBL/GenBank/DDBJ whole genome shotgun (WGS) entry which is preliminary data.</text>
</comment>
<dbReference type="GO" id="GO:0005773">
    <property type="term" value="C:vacuole"/>
    <property type="evidence" value="ECO:0007669"/>
    <property type="project" value="TreeGrafter"/>
</dbReference>
<dbReference type="FunFam" id="3.40.50.1820:FF:000030">
    <property type="entry name" value="Carboxypeptidase"/>
    <property type="match status" value="1"/>
</dbReference>